<sequence length="164" mass="18788">MALKDNYIVQNQADIPAPFNKLIPEYFQAWDNPHSKDEEWIKFFSPNGVTKFGGHVLQGYDALRAMRAGFIDPVEGPVVQCKHTLKTCWMLAGGSEKDTYSFLFKSSIWYRLVNGQKIDAECVSYMKMVETGKDEWRAIEYEVFMSSFEVFDAIKAMVATQSTK</sequence>
<reference evidence="1 2" key="1">
    <citation type="submission" date="2017-03" db="EMBL/GenBank/DDBJ databases">
        <title>Genomes of endolithic fungi from Antarctica.</title>
        <authorList>
            <person name="Coleine C."/>
            <person name="Masonjones S."/>
            <person name="Stajich J.E."/>
        </authorList>
    </citation>
    <scope>NUCLEOTIDE SEQUENCE [LARGE SCALE GENOMIC DNA]</scope>
    <source>
        <strain evidence="1 2">CCFEE 6314</strain>
    </source>
</reference>
<evidence type="ECO:0000313" key="2">
    <source>
        <dbReference type="Proteomes" id="UP000288859"/>
    </source>
</evidence>
<name>A0A438MXM1_EXOME</name>
<dbReference type="Proteomes" id="UP000288859">
    <property type="component" value="Unassembled WGS sequence"/>
</dbReference>
<accession>A0A438MXM1</accession>
<gene>
    <name evidence="1" type="ORF">B0A52_07447</name>
</gene>
<protein>
    <recommendedName>
        <fullName evidence="3">SnoaL-like domain-containing protein</fullName>
    </recommendedName>
</protein>
<evidence type="ECO:0000313" key="1">
    <source>
        <dbReference type="EMBL" id="RVX68447.1"/>
    </source>
</evidence>
<dbReference type="EMBL" id="NAJM01000038">
    <property type="protein sequence ID" value="RVX68447.1"/>
    <property type="molecule type" value="Genomic_DNA"/>
</dbReference>
<dbReference type="OrthoDB" id="3468019at2759"/>
<dbReference type="SUPFAM" id="SSF54427">
    <property type="entry name" value="NTF2-like"/>
    <property type="match status" value="1"/>
</dbReference>
<organism evidence="1 2">
    <name type="scientific">Exophiala mesophila</name>
    <name type="common">Black yeast-like fungus</name>
    <dbReference type="NCBI Taxonomy" id="212818"/>
    <lineage>
        <taxon>Eukaryota</taxon>
        <taxon>Fungi</taxon>
        <taxon>Dikarya</taxon>
        <taxon>Ascomycota</taxon>
        <taxon>Pezizomycotina</taxon>
        <taxon>Eurotiomycetes</taxon>
        <taxon>Chaetothyriomycetidae</taxon>
        <taxon>Chaetothyriales</taxon>
        <taxon>Herpotrichiellaceae</taxon>
        <taxon>Exophiala</taxon>
    </lineage>
</organism>
<dbReference type="AlphaFoldDB" id="A0A438MXM1"/>
<proteinExistence type="predicted"/>
<evidence type="ECO:0008006" key="3">
    <source>
        <dbReference type="Google" id="ProtNLM"/>
    </source>
</evidence>
<dbReference type="VEuPathDB" id="FungiDB:PV10_06069"/>
<comment type="caution">
    <text evidence="1">The sequence shown here is derived from an EMBL/GenBank/DDBJ whole genome shotgun (WGS) entry which is preliminary data.</text>
</comment>
<dbReference type="InterPro" id="IPR032710">
    <property type="entry name" value="NTF2-like_dom_sf"/>
</dbReference>